<dbReference type="Proteomes" id="UP000070093">
    <property type="component" value="Unassembled WGS sequence"/>
</dbReference>
<organism evidence="1 2">
    <name type="scientific">Prevotella bivia</name>
    <dbReference type="NCBI Taxonomy" id="28125"/>
    <lineage>
        <taxon>Bacteria</taxon>
        <taxon>Pseudomonadati</taxon>
        <taxon>Bacteroidota</taxon>
        <taxon>Bacteroidia</taxon>
        <taxon>Bacteroidales</taxon>
        <taxon>Prevotellaceae</taxon>
        <taxon>Prevotella</taxon>
    </lineage>
</organism>
<dbReference type="AlphaFoldDB" id="A0A137SQL9"/>
<protein>
    <submittedName>
        <fullName evidence="1">Uncharacterized protein</fullName>
    </submittedName>
</protein>
<gene>
    <name evidence="1" type="ORF">HMPREF3202_02319</name>
</gene>
<name>A0A137SQL9_9BACT</name>
<accession>A0A137SQL9</accession>
<reference evidence="1 2" key="1">
    <citation type="submission" date="2016-02" db="EMBL/GenBank/DDBJ databases">
        <authorList>
            <person name="Wen L."/>
            <person name="He K."/>
            <person name="Yang H."/>
        </authorList>
    </citation>
    <scope>NUCLEOTIDE SEQUENCE [LARGE SCALE GENOMIC DNA]</scope>
    <source>
        <strain evidence="1 2">GED7880</strain>
    </source>
</reference>
<proteinExistence type="predicted"/>
<evidence type="ECO:0000313" key="2">
    <source>
        <dbReference type="Proteomes" id="UP000070093"/>
    </source>
</evidence>
<dbReference type="STRING" id="28125.HMPREF3202_02319"/>
<sequence>MHYAALSVLNLQKALQSYCFFRKYSNLLVKNIENSIFYLYMRGNFPTFALIKY</sequence>
<dbReference type="PATRIC" id="fig|28125.4.peg.2316"/>
<comment type="caution">
    <text evidence="1">The sequence shown here is derived from an EMBL/GenBank/DDBJ whole genome shotgun (WGS) entry which is preliminary data.</text>
</comment>
<evidence type="ECO:0000313" key="1">
    <source>
        <dbReference type="EMBL" id="KXO14736.1"/>
    </source>
</evidence>
<dbReference type="EMBL" id="LTAG01000132">
    <property type="protein sequence ID" value="KXO14736.1"/>
    <property type="molecule type" value="Genomic_DNA"/>
</dbReference>